<dbReference type="SMART" id="SM00855">
    <property type="entry name" value="PGAM"/>
    <property type="match status" value="1"/>
</dbReference>
<dbReference type="RefSeq" id="WP_161098932.1">
    <property type="nucleotide sequence ID" value="NZ_WWCW01000104.1"/>
</dbReference>
<evidence type="ECO:0000313" key="3">
    <source>
        <dbReference type="Proteomes" id="UP000470302"/>
    </source>
</evidence>
<dbReference type="SUPFAM" id="SSF53254">
    <property type="entry name" value="Phosphoglycerate mutase-like"/>
    <property type="match status" value="1"/>
</dbReference>
<proteinExistence type="predicted"/>
<dbReference type="EMBL" id="WWCW01000104">
    <property type="protein sequence ID" value="MYM90105.1"/>
    <property type="molecule type" value="Genomic_DNA"/>
</dbReference>
<gene>
    <name evidence="2" type="ORF">GTP91_23400</name>
</gene>
<dbReference type="InterPro" id="IPR029033">
    <property type="entry name" value="His_PPase_superfam"/>
</dbReference>
<keyword evidence="1" id="KW-0378">Hydrolase</keyword>
<dbReference type="Pfam" id="PF00300">
    <property type="entry name" value="His_Phos_1"/>
    <property type="match status" value="1"/>
</dbReference>
<dbReference type="InterPro" id="IPR051021">
    <property type="entry name" value="Mito_Ser/Thr_phosphatase"/>
</dbReference>
<dbReference type="InterPro" id="IPR013078">
    <property type="entry name" value="His_Pase_superF_clade-1"/>
</dbReference>
<evidence type="ECO:0000256" key="1">
    <source>
        <dbReference type="ARBA" id="ARBA00022801"/>
    </source>
</evidence>
<organism evidence="2 3">
    <name type="scientific">Duganella vulcania</name>
    <dbReference type="NCBI Taxonomy" id="2692166"/>
    <lineage>
        <taxon>Bacteria</taxon>
        <taxon>Pseudomonadati</taxon>
        <taxon>Pseudomonadota</taxon>
        <taxon>Betaproteobacteria</taxon>
        <taxon>Burkholderiales</taxon>
        <taxon>Oxalobacteraceae</taxon>
        <taxon>Telluria group</taxon>
        <taxon>Duganella</taxon>
    </lineage>
</organism>
<dbReference type="AlphaFoldDB" id="A0A845G9M6"/>
<accession>A0A845G9M6</accession>
<reference evidence="2 3" key="1">
    <citation type="submission" date="2020-01" db="EMBL/GenBank/DDBJ databases">
        <title>Novel species isolated from a subtropical stream in China.</title>
        <authorList>
            <person name="Lu H."/>
        </authorList>
    </citation>
    <scope>NUCLEOTIDE SEQUENCE [LARGE SCALE GENOMIC DNA]</scope>
    <source>
        <strain evidence="2 3">FT82W</strain>
    </source>
</reference>
<dbReference type="Proteomes" id="UP000470302">
    <property type="component" value="Unassembled WGS sequence"/>
</dbReference>
<dbReference type="Gene3D" id="3.40.50.1240">
    <property type="entry name" value="Phosphoglycerate mutase-like"/>
    <property type="match status" value="1"/>
</dbReference>
<name>A0A845G9M6_9BURK</name>
<protein>
    <submittedName>
        <fullName evidence="2">Histidine phosphatase family protein</fullName>
    </submittedName>
</protein>
<dbReference type="GO" id="GO:0016787">
    <property type="term" value="F:hydrolase activity"/>
    <property type="evidence" value="ECO:0007669"/>
    <property type="project" value="UniProtKB-KW"/>
</dbReference>
<dbReference type="PANTHER" id="PTHR20935:SF1">
    <property type="entry name" value="SLL1549 PROTEIN"/>
    <property type="match status" value="1"/>
</dbReference>
<dbReference type="PANTHER" id="PTHR20935">
    <property type="entry name" value="PHOSPHOGLYCERATE MUTASE-RELATED"/>
    <property type="match status" value="1"/>
</dbReference>
<comment type="caution">
    <text evidence="2">The sequence shown here is derived from an EMBL/GenBank/DDBJ whole genome shotgun (WGS) entry which is preliminary data.</text>
</comment>
<evidence type="ECO:0000313" key="2">
    <source>
        <dbReference type="EMBL" id="MYM90105.1"/>
    </source>
</evidence>
<dbReference type="CDD" id="cd07067">
    <property type="entry name" value="HP_PGM_like"/>
    <property type="match status" value="1"/>
</dbReference>
<sequence length="155" mass="16944">MDLILWRHAEAEEAQAGMADLERALTGKGQKQARRMGQWLDSQLPDSCRILCSPALRTLQTAEALGRKFKIHSDLAPGADPADILKAANWPANKDTVLVVGHQPTLGQAASLLLTGDDLEWDIRKASAWWFAQRVPGDAMSVYLKAVMAADLVVK</sequence>